<dbReference type="Pfam" id="PF01895">
    <property type="entry name" value="PhoU"/>
    <property type="match status" value="1"/>
</dbReference>
<dbReference type="SUPFAM" id="SSF109755">
    <property type="entry name" value="PhoU-like"/>
    <property type="match status" value="1"/>
</dbReference>
<reference evidence="3" key="1">
    <citation type="journal article" date="2020" name="mSystems">
        <title>Genome- and Community-Level Interaction Insights into Carbon Utilization and Element Cycling Functions of Hydrothermarchaeota in Hydrothermal Sediment.</title>
        <authorList>
            <person name="Zhou Z."/>
            <person name="Liu Y."/>
            <person name="Xu W."/>
            <person name="Pan J."/>
            <person name="Luo Z.H."/>
            <person name="Li M."/>
        </authorList>
    </citation>
    <scope>NUCLEOTIDE SEQUENCE [LARGE SCALE GENOMIC DNA]</scope>
    <source>
        <strain evidence="3">SpSt-732</strain>
    </source>
</reference>
<organism evidence="3">
    <name type="scientific">Ignisphaera aggregans</name>
    <dbReference type="NCBI Taxonomy" id="334771"/>
    <lineage>
        <taxon>Archaea</taxon>
        <taxon>Thermoproteota</taxon>
        <taxon>Thermoprotei</taxon>
        <taxon>Desulfurococcales</taxon>
        <taxon>Desulfurococcaceae</taxon>
        <taxon>Ignisphaera</taxon>
    </lineage>
</organism>
<feature type="domain" description="CRM" evidence="2">
    <location>
        <begin position="1"/>
        <end position="106"/>
    </location>
</feature>
<dbReference type="InterPro" id="IPR038078">
    <property type="entry name" value="PhoU-like_sf"/>
</dbReference>
<evidence type="ECO:0000256" key="1">
    <source>
        <dbReference type="PROSITE-ProRule" id="PRU00626"/>
    </source>
</evidence>
<protein>
    <recommendedName>
        <fullName evidence="2">CRM domain-containing protein</fullName>
    </recommendedName>
</protein>
<keyword evidence="1" id="KW-0694">RNA-binding</keyword>
<accession>A0A7C4BCS0</accession>
<dbReference type="GO" id="GO:0045936">
    <property type="term" value="P:negative regulation of phosphate metabolic process"/>
    <property type="evidence" value="ECO:0007669"/>
    <property type="project" value="InterPro"/>
</dbReference>
<dbReference type="AlphaFoldDB" id="A0A7C4BCS0"/>
<dbReference type="EMBL" id="DTFF01000063">
    <property type="protein sequence ID" value="HGI88171.1"/>
    <property type="molecule type" value="Genomic_DNA"/>
</dbReference>
<dbReference type="GO" id="GO:0030643">
    <property type="term" value="P:intracellular phosphate ion homeostasis"/>
    <property type="evidence" value="ECO:0007669"/>
    <property type="project" value="InterPro"/>
</dbReference>
<dbReference type="InterPro" id="IPR026022">
    <property type="entry name" value="PhoU_dom"/>
</dbReference>
<dbReference type="InterPro" id="IPR001890">
    <property type="entry name" value="RNA-binding_CRM"/>
</dbReference>
<name>A0A7C4BCS0_9CREN</name>
<gene>
    <name evidence="3" type="ORF">ENV14_07300</name>
</gene>
<dbReference type="PANTHER" id="PTHR42930:SF3">
    <property type="entry name" value="PHOSPHATE-SPECIFIC TRANSPORT SYSTEM ACCESSORY PROTEIN PHOU"/>
    <property type="match status" value="1"/>
</dbReference>
<evidence type="ECO:0000259" key="2">
    <source>
        <dbReference type="PROSITE" id="PS51295"/>
    </source>
</evidence>
<comment type="caution">
    <text evidence="3">The sequence shown here is derived from an EMBL/GenBank/DDBJ whole genome shotgun (WGS) entry which is preliminary data.</text>
</comment>
<dbReference type="PROSITE" id="PS51295">
    <property type="entry name" value="CRM"/>
    <property type="match status" value="1"/>
</dbReference>
<proteinExistence type="predicted"/>
<sequence>MSLTMTELERLKSILVHMAQHIKRVLRVTEKLVAVSDVRQREELWKEIEDIATILERVRREFVNEVLVFMARRQPLGRELLTAHILISIAYDVYRISRYCREIARIDSMLAPSSGLSTVTNLSEAFKEAVKAVEVALSDLIEFSPKRVEIVKEFDTHIDDMYKTVLLEITSSATVSREMAVKALIMRHIERMVDHAQYIEQYLSELI</sequence>
<evidence type="ECO:0000313" key="3">
    <source>
        <dbReference type="EMBL" id="HGI88171.1"/>
    </source>
</evidence>
<dbReference type="PANTHER" id="PTHR42930">
    <property type="entry name" value="PHOSPHATE-SPECIFIC TRANSPORT SYSTEM ACCESSORY PROTEIN PHOU"/>
    <property type="match status" value="1"/>
</dbReference>
<dbReference type="InterPro" id="IPR028366">
    <property type="entry name" value="PhoU"/>
</dbReference>
<dbReference type="GO" id="GO:0003723">
    <property type="term" value="F:RNA binding"/>
    <property type="evidence" value="ECO:0007669"/>
    <property type="project" value="UniProtKB-UniRule"/>
</dbReference>
<dbReference type="Gene3D" id="1.20.58.220">
    <property type="entry name" value="Phosphate transport system protein phou homolog 2, domain 2"/>
    <property type="match status" value="1"/>
</dbReference>